<organism evidence="1 2">
    <name type="scientific">Candidatus Beckwithbacteria bacterium RBG_13_42_9</name>
    <dbReference type="NCBI Taxonomy" id="1797457"/>
    <lineage>
        <taxon>Bacteria</taxon>
        <taxon>Candidatus Beckwithiibacteriota</taxon>
    </lineage>
</organism>
<proteinExistence type="predicted"/>
<dbReference type="PANTHER" id="PTHR15364">
    <property type="entry name" value="2'-DEOXYNUCLEOSIDE 5'-PHOSPHATE N-HYDROLASE 1"/>
    <property type="match status" value="1"/>
</dbReference>
<sequence length="185" mass="21523">MKIHFMADLQGDQENYKRIINCIRKLGHTVITEHAAVRKYEDVKKETLEETQVYVKKMQNWLQQADIVVVETTTAGISIGFEIALALQYGKQVITIYKPNLENKAYVICGVDIERLQVVTYNDDNLEASLRLALGYAQEQVKTRFTMILSPDINAYLNQISRRGSNRSEYIRHLIRQDMKKKRQK</sequence>
<evidence type="ECO:0008006" key="3">
    <source>
        <dbReference type="Google" id="ProtNLM"/>
    </source>
</evidence>
<reference evidence="1 2" key="1">
    <citation type="journal article" date="2016" name="Nat. Commun.">
        <title>Thousands of microbial genomes shed light on interconnected biogeochemical processes in an aquifer system.</title>
        <authorList>
            <person name="Anantharaman K."/>
            <person name="Brown C.T."/>
            <person name="Hug L.A."/>
            <person name="Sharon I."/>
            <person name="Castelle C.J."/>
            <person name="Probst A.J."/>
            <person name="Thomas B.C."/>
            <person name="Singh A."/>
            <person name="Wilkins M.J."/>
            <person name="Karaoz U."/>
            <person name="Brodie E.L."/>
            <person name="Williams K.H."/>
            <person name="Hubbard S.S."/>
            <person name="Banfield J.F."/>
        </authorList>
    </citation>
    <scope>NUCLEOTIDE SEQUENCE [LARGE SCALE GENOMIC DNA]</scope>
</reference>
<accession>A0A1F5E6G0</accession>
<comment type="caution">
    <text evidence="1">The sequence shown here is derived from an EMBL/GenBank/DDBJ whole genome shotgun (WGS) entry which is preliminary data.</text>
</comment>
<dbReference type="Proteomes" id="UP000177006">
    <property type="component" value="Unassembled WGS sequence"/>
</dbReference>
<protein>
    <recommendedName>
        <fullName evidence="3">Nucleoside 2-deoxyribosyltransferase</fullName>
    </recommendedName>
</protein>
<name>A0A1F5E6G0_9BACT</name>
<evidence type="ECO:0000313" key="1">
    <source>
        <dbReference type="EMBL" id="OGD62854.1"/>
    </source>
</evidence>
<dbReference type="AlphaFoldDB" id="A0A1F5E6G0"/>
<gene>
    <name evidence="1" type="ORF">A2160_05715</name>
</gene>
<dbReference type="GO" id="GO:0009159">
    <property type="term" value="P:deoxyribonucleoside monophosphate catabolic process"/>
    <property type="evidence" value="ECO:0007669"/>
    <property type="project" value="TreeGrafter"/>
</dbReference>
<dbReference type="InterPro" id="IPR051239">
    <property type="entry name" value="2'-dNMP_N-hydrolase"/>
</dbReference>
<dbReference type="PANTHER" id="PTHR15364:SF0">
    <property type="entry name" value="2'-DEOXYNUCLEOSIDE 5'-PHOSPHATE N-HYDROLASE 1"/>
    <property type="match status" value="1"/>
</dbReference>
<evidence type="ECO:0000313" key="2">
    <source>
        <dbReference type="Proteomes" id="UP000177006"/>
    </source>
</evidence>
<dbReference type="STRING" id="1797457.A2160_05715"/>
<dbReference type="Gene3D" id="3.40.50.450">
    <property type="match status" value="1"/>
</dbReference>
<dbReference type="GO" id="GO:0070694">
    <property type="term" value="F:5-hydroxymethyl-dUMP N-hydrolase activity"/>
    <property type="evidence" value="ECO:0007669"/>
    <property type="project" value="TreeGrafter"/>
</dbReference>
<dbReference type="EMBL" id="MEZK01000015">
    <property type="protein sequence ID" value="OGD62854.1"/>
    <property type="molecule type" value="Genomic_DNA"/>
</dbReference>